<evidence type="ECO:0000313" key="2">
    <source>
        <dbReference type="EMBL" id="GAA2627723.1"/>
    </source>
</evidence>
<name>A0ABN3QKF5_9ACTN</name>
<sequence>MDERQKWRLARLALDTIGPTHGYMLGGSMALRAHGITDRPIDDINLFTLPYNDGAAARIELIDAIEDEGFRVGAIGLQPSNEHVSHLAVVDPQQRQAGPVMISLTEMVMRYHPADIDGLPVMAVEDCVQGKAEVIGVRTEARDFVDLHHMDMALGAGFVDEQVEALIETRQDATHFVLKLREVAELPGDSFAQYGLTPYQTAELRHSFLAWADSISPGFANPLPMSSEGAAAGLHAVEPEQATAAWARILDHHPASMLSDYEVWSGVTRAEEYADAATTAAEDAEAAAASPAFADDVLADLTAVRLRDHAESAINELFTLRAELNRREDLSVPDREAEVVVRRTIKGLADAGASAIEQEAVTERVTAPAPHQTQSPPFQQDAYAPPTPDAPPDDASWSL</sequence>
<comment type="caution">
    <text evidence="2">The sequence shown here is derived from an EMBL/GenBank/DDBJ whole genome shotgun (WGS) entry which is preliminary data.</text>
</comment>
<dbReference type="Pfam" id="PF08843">
    <property type="entry name" value="AbiEii"/>
    <property type="match status" value="1"/>
</dbReference>
<evidence type="ECO:0008006" key="4">
    <source>
        <dbReference type="Google" id="ProtNLM"/>
    </source>
</evidence>
<organism evidence="2 3">
    <name type="scientific">Actinomadura fulvescens</name>
    <dbReference type="NCBI Taxonomy" id="46160"/>
    <lineage>
        <taxon>Bacteria</taxon>
        <taxon>Bacillati</taxon>
        <taxon>Actinomycetota</taxon>
        <taxon>Actinomycetes</taxon>
        <taxon>Streptosporangiales</taxon>
        <taxon>Thermomonosporaceae</taxon>
        <taxon>Actinomadura</taxon>
    </lineage>
</organism>
<keyword evidence="3" id="KW-1185">Reference proteome</keyword>
<protein>
    <recommendedName>
        <fullName evidence="4">Nucleotidyl transferase AbiEii/AbiGii toxin family protein</fullName>
    </recommendedName>
</protein>
<reference evidence="2 3" key="1">
    <citation type="journal article" date="2019" name="Int. J. Syst. Evol. Microbiol.">
        <title>The Global Catalogue of Microorganisms (GCM) 10K type strain sequencing project: providing services to taxonomists for standard genome sequencing and annotation.</title>
        <authorList>
            <consortium name="The Broad Institute Genomics Platform"/>
            <consortium name="The Broad Institute Genome Sequencing Center for Infectious Disease"/>
            <person name="Wu L."/>
            <person name="Ma J."/>
        </authorList>
    </citation>
    <scope>NUCLEOTIDE SEQUENCE [LARGE SCALE GENOMIC DNA]</scope>
    <source>
        <strain evidence="2 3">JCM 6833</strain>
    </source>
</reference>
<dbReference type="EMBL" id="BAAATD010000013">
    <property type="protein sequence ID" value="GAA2627723.1"/>
    <property type="molecule type" value="Genomic_DNA"/>
</dbReference>
<proteinExistence type="predicted"/>
<gene>
    <name evidence="2" type="ORF">GCM10010411_76150</name>
</gene>
<evidence type="ECO:0000256" key="1">
    <source>
        <dbReference type="SAM" id="MobiDB-lite"/>
    </source>
</evidence>
<dbReference type="InterPro" id="IPR014942">
    <property type="entry name" value="AbiEii"/>
</dbReference>
<dbReference type="RefSeq" id="WP_344547351.1">
    <property type="nucleotide sequence ID" value="NZ_BAAATD010000013.1"/>
</dbReference>
<evidence type="ECO:0000313" key="3">
    <source>
        <dbReference type="Proteomes" id="UP001501509"/>
    </source>
</evidence>
<feature type="region of interest" description="Disordered" evidence="1">
    <location>
        <begin position="359"/>
        <end position="399"/>
    </location>
</feature>
<dbReference type="Proteomes" id="UP001501509">
    <property type="component" value="Unassembled WGS sequence"/>
</dbReference>
<accession>A0ABN3QKF5</accession>